<dbReference type="InterPro" id="IPR055334">
    <property type="entry name" value="PEX8-like"/>
</dbReference>
<dbReference type="GeneID" id="37003252"/>
<accession>A0A2V1ACF0</accession>
<dbReference type="PANTHER" id="PTHR39214">
    <property type="entry name" value="MICROBODY (PEROXISOME) BIOGENESIS PROTEIN PEROXIN 8 (EUROFUNG)"/>
    <property type="match status" value="1"/>
</dbReference>
<evidence type="ECO:0000313" key="2">
    <source>
        <dbReference type="EMBL" id="PVH15412.1"/>
    </source>
</evidence>
<keyword evidence="3" id="KW-1185">Reference proteome</keyword>
<evidence type="ECO:0000313" key="3">
    <source>
        <dbReference type="Proteomes" id="UP000244406"/>
    </source>
</evidence>
<name>A0A2V1ACF0_9ASCO</name>
<dbReference type="Proteomes" id="UP000244406">
    <property type="component" value="Unassembled WGS sequence"/>
</dbReference>
<protein>
    <submittedName>
        <fullName evidence="2">Uncharacterized protein</fullName>
    </submittedName>
</protein>
<dbReference type="PANTHER" id="PTHR39214:SF1">
    <property type="entry name" value="MICROBODY (PEROXISOME) BIOGENESIS PROTEIN PEROXIN 8 (EUROFUNG)"/>
    <property type="match status" value="1"/>
</dbReference>
<feature type="compositionally biased region" description="Basic and acidic residues" evidence="1">
    <location>
        <begin position="633"/>
        <end position="644"/>
    </location>
</feature>
<sequence length="767" mass="88379">MPPKTSYKQYVDSGLVSQTYDSVGKGPSDLDYLIHTLRHPTPDTSVQKVLGYMYHYLPFVKHEHNLRLVFSSFLSNQVCFSAQPPSFEENYLIIEVFKLITDKKLKISQPTLPIKTFYEVIGKELQSFVAFNPPSNSWKVLPIISGILLSNEVRDHLYTSVNMLQYKWFFNEWDNDMDALFKRAFGYSISPVNSLDIVNLSLLSLALKYHRHERLEDYVGRIDPGLLINGLVDLIFARGTHSAYIYTKFGEIDPKDPGSEQVIASSVSQKPVVKHLNRLSFLLESLLADLPHTQPAFELTLTVSEKIKVFYRDLNHFVQRNRKLNHDPSITANESFYQAFWFLMKGLLFAEVIIFQGILTRFLAAKNHNVGFFAQLFKSSKILGDIEREYHQICLQVTQSLYYTNFILMSVGQGGFDGYNFVYYLSIEILLHNGRPFELENITKHLIGNYQEINLHPDALNADYVARCKALYVCGLWENYLQQSSKKNPEFVNFIFEVAFSIVRQPNIEDHGFIEAVHSVLLVYFSTMENTDKNLGKVLQYFELLVNQFPRVLSANQLSVAVETLGKKILSNPVRYARDAQYKNSADEFLEFVYHKCSSTRPGLPVRRPNNQTFSSAQPVTEIDASSTLSQIGKEDRDKEDLVKRNKRKKPKDLPNLKLGLMAQGSSGQEYFENRSEPETSREAIILAFLNIIPYLPISLFVPWLDRIWALIKASGKEERPFLTERLWKVISENLDLNRCEIAYEWWYETRGAVEQNITVKLSQVKL</sequence>
<feature type="region of interest" description="Disordered" evidence="1">
    <location>
        <begin position="627"/>
        <end position="653"/>
    </location>
</feature>
<dbReference type="VEuPathDB" id="FungiDB:CXQ87_003252"/>
<proteinExistence type="predicted"/>
<dbReference type="AlphaFoldDB" id="A0A2V1ACF0"/>
<organism evidence="2 3">
    <name type="scientific">Candidozyma duobushaemuli</name>
    <dbReference type="NCBI Taxonomy" id="1231522"/>
    <lineage>
        <taxon>Eukaryota</taxon>
        <taxon>Fungi</taxon>
        <taxon>Dikarya</taxon>
        <taxon>Ascomycota</taxon>
        <taxon>Saccharomycotina</taxon>
        <taxon>Pichiomycetes</taxon>
        <taxon>Metschnikowiaceae</taxon>
        <taxon>Candidozyma</taxon>
    </lineage>
</organism>
<dbReference type="RefSeq" id="XP_025336352.1">
    <property type="nucleotide sequence ID" value="XM_025481734.1"/>
</dbReference>
<dbReference type="EMBL" id="PKFP01000003">
    <property type="protein sequence ID" value="PVH15412.1"/>
    <property type="molecule type" value="Genomic_DNA"/>
</dbReference>
<reference evidence="2 3" key="1">
    <citation type="submission" date="2017-12" db="EMBL/GenBank/DDBJ databases">
        <title>Genome Sequence of the Amphotericin B-resistant Candida duobushaemulonii strain, B09383.</title>
        <authorList>
            <person name="Chow N.A."/>
            <person name="Gade L."/>
            <person name="Batra D."/>
            <person name="Rowe L.A."/>
            <person name="Loparev V.N."/>
            <person name="Litvintseva A.P."/>
        </authorList>
    </citation>
    <scope>NUCLEOTIDE SEQUENCE [LARGE SCALE GENOMIC DNA]</scope>
    <source>
        <strain evidence="2 3">B09383</strain>
    </source>
</reference>
<evidence type="ECO:0000256" key="1">
    <source>
        <dbReference type="SAM" id="MobiDB-lite"/>
    </source>
</evidence>
<gene>
    <name evidence="2" type="ORF">CXQ87_003252</name>
</gene>
<comment type="caution">
    <text evidence="2">The sequence shown here is derived from an EMBL/GenBank/DDBJ whole genome shotgun (WGS) entry which is preliminary data.</text>
</comment>